<dbReference type="AlphaFoldDB" id="A0A009ISE1"/>
<comment type="caution">
    <text evidence="1">The sequence shown here is derived from an EMBL/GenBank/DDBJ whole genome shotgun (WGS) entry which is preliminary data.</text>
</comment>
<evidence type="ECO:0000313" key="2">
    <source>
        <dbReference type="Proteomes" id="UP000020595"/>
    </source>
</evidence>
<sequence>MINHDHPFYLIKKLLKDSSIYTLSKYIYLPDSVSDEREFFHIKGTDFNQELISEFLSNLNQAQELAFHSIVKDKYGKIQHIPMIDFMIENEIDRETYFRLKYILDKRIFNSLVFYSSGRSFHAYSTTLISNKEWKDFMGKLLLVNPSNGKNSIIDTRWIGHRLLSGYSTLRWSNNSGKYLKLPQKYELKF</sequence>
<dbReference type="PATRIC" id="fig|1310613.3.peg.963"/>
<organism evidence="1 2">
    <name type="scientific">Acinetobacter baumannii (strain 1295743)</name>
    <dbReference type="NCBI Taxonomy" id="1310613"/>
    <lineage>
        <taxon>Bacteria</taxon>
        <taxon>Pseudomonadati</taxon>
        <taxon>Pseudomonadota</taxon>
        <taxon>Gammaproteobacteria</taxon>
        <taxon>Moraxellales</taxon>
        <taxon>Moraxellaceae</taxon>
        <taxon>Acinetobacter</taxon>
        <taxon>Acinetobacter calcoaceticus/baumannii complex</taxon>
    </lineage>
</organism>
<gene>
    <name evidence="1" type="ORF">J512_1010</name>
</gene>
<accession>A0A009ISE1</accession>
<evidence type="ECO:0000313" key="1">
    <source>
        <dbReference type="EMBL" id="EXB06773.1"/>
    </source>
</evidence>
<dbReference type="InterPro" id="IPR056250">
    <property type="entry name" value="AEP-like"/>
</dbReference>
<dbReference type="RefSeq" id="WP_032050849.1">
    <property type="nucleotide sequence ID" value="NZ_JEWH01000008.1"/>
</dbReference>
<dbReference type="EMBL" id="JEWH01000008">
    <property type="protein sequence ID" value="EXB06773.1"/>
    <property type="molecule type" value="Genomic_DNA"/>
</dbReference>
<reference evidence="1 2" key="1">
    <citation type="submission" date="2014-02" db="EMBL/GenBank/DDBJ databases">
        <title>Comparative genomics and transcriptomics to identify genetic mechanisms underlying the emergence of carbapenem resistant Acinetobacter baumannii (CRAb).</title>
        <authorList>
            <person name="Harris A.D."/>
            <person name="Johnson K.J."/>
            <person name="George J."/>
            <person name="Shefchek K."/>
            <person name="Daugherty S.C."/>
            <person name="Parankush S."/>
            <person name="Sadzewicz L."/>
            <person name="Tallon L."/>
            <person name="Sengamalay N."/>
            <person name="Hazen T.H."/>
            <person name="Rasko D.A."/>
        </authorList>
    </citation>
    <scope>NUCLEOTIDE SEQUENCE [LARGE SCALE GENOMIC DNA]</scope>
    <source>
        <strain evidence="1 2">1295743</strain>
    </source>
</reference>
<name>A0A009ISE1_ACIB9</name>
<protein>
    <submittedName>
        <fullName evidence="1">Uncharacterized protein</fullName>
    </submittedName>
</protein>
<dbReference type="Pfam" id="PF24387">
    <property type="entry name" value="AEP-like"/>
    <property type="match status" value="1"/>
</dbReference>
<dbReference type="Proteomes" id="UP000020595">
    <property type="component" value="Unassembled WGS sequence"/>
</dbReference>
<proteinExistence type="predicted"/>